<dbReference type="AlphaFoldDB" id="A0A1H5ZF97"/>
<keyword evidence="2" id="KW-1185">Reference proteome</keyword>
<gene>
    <name evidence="1" type="ORF">SAMN05421751_13612</name>
</gene>
<evidence type="ECO:0000313" key="2">
    <source>
        <dbReference type="Proteomes" id="UP000236742"/>
    </source>
</evidence>
<proteinExistence type="predicted"/>
<protein>
    <recommendedName>
        <fullName evidence="3">Sulfate permease, SulP family</fullName>
    </recommendedName>
</protein>
<name>A0A1H5ZF97_9RHOB</name>
<organism evidence="1 2">
    <name type="scientific">Jhaorihella thermophila</name>
    <dbReference type="NCBI Taxonomy" id="488547"/>
    <lineage>
        <taxon>Bacteria</taxon>
        <taxon>Pseudomonadati</taxon>
        <taxon>Pseudomonadota</taxon>
        <taxon>Alphaproteobacteria</taxon>
        <taxon>Rhodobacterales</taxon>
        <taxon>Paracoccaceae</taxon>
        <taxon>Jhaorihella</taxon>
    </lineage>
</organism>
<dbReference type="EMBL" id="FNVD01000036">
    <property type="protein sequence ID" value="SEG34297.1"/>
    <property type="molecule type" value="Genomic_DNA"/>
</dbReference>
<dbReference type="Proteomes" id="UP000236742">
    <property type="component" value="Unassembled WGS sequence"/>
</dbReference>
<evidence type="ECO:0000313" key="1">
    <source>
        <dbReference type="EMBL" id="SEG34297.1"/>
    </source>
</evidence>
<reference evidence="1 2" key="1">
    <citation type="submission" date="2016-10" db="EMBL/GenBank/DDBJ databases">
        <authorList>
            <person name="de Groot N.N."/>
        </authorList>
    </citation>
    <scope>NUCLEOTIDE SEQUENCE [LARGE SCALE GENOMIC DNA]</scope>
    <source>
        <strain evidence="1 2">DSM 23413</strain>
    </source>
</reference>
<sequence>MSRTLTACISDRLAIPDLRWVPDTRLSPALMRVELLSGLTLALALVPEAMAFPSSPGSTRWWGFARPDSWGRSRRFRATGPAQPRVRPGRWRWRWCRW</sequence>
<accession>A0A1H5ZF97</accession>
<evidence type="ECO:0008006" key="3">
    <source>
        <dbReference type="Google" id="ProtNLM"/>
    </source>
</evidence>